<keyword evidence="5" id="KW-1185">Reference proteome</keyword>
<dbReference type="GO" id="GO:0005737">
    <property type="term" value="C:cytoplasm"/>
    <property type="evidence" value="ECO:0007669"/>
    <property type="project" value="TreeGrafter"/>
</dbReference>
<reference evidence="4 5" key="1">
    <citation type="submission" date="2017-06" db="EMBL/GenBank/DDBJ databases">
        <authorList>
            <person name="Kim H.J."/>
            <person name="Triplett B.A."/>
        </authorList>
    </citation>
    <scope>NUCLEOTIDE SEQUENCE [LARGE SCALE GENOMIC DNA]</scope>
    <source>
        <strain evidence="4 5">CGMCC 4.5593</strain>
    </source>
</reference>
<dbReference type="PRINTS" id="PR00633">
    <property type="entry name" value="RCCNDNSATION"/>
</dbReference>
<keyword evidence="2" id="KW-0677">Repeat</keyword>
<dbReference type="PANTHER" id="PTHR45982:SF1">
    <property type="entry name" value="REGULATOR OF CHROMOSOME CONDENSATION"/>
    <property type="match status" value="1"/>
</dbReference>
<dbReference type="Gene3D" id="2.130.10.30">
    <property type="entry name" value="Regulator of chromosome condensation 1/beta-lactamase-inhibitor protein II"/>
    <property type="match status" value="2"/>
</dbReference>
<dbReference type="InterPro" id="IPR051553">
    <property type="entry name" value="Ran_GTPase-activating"/>
</dbReference>
<dbReference type="InterPro" id="IPR009091">
    <property type="entry name" value="RCC1/BLIP-II"/>
</dbReference>
<evidence type="ECO:0000313" key="5">
    <source>
        <dbReference type="Proteomes" id="UP000198362"/>
    </source>
</evidence>
<accession>A0A239JXE7</accession>
<keyword evidence="1" id="KW-0344">Guanine-nucleotide releasing factor</keyword>
<dbReference type="InterPro" id="IPR000408">
    <property type="entry name" value="Reg_chr_condens"/>
</dbReference>
<feature type="domain" description="RCC1-like" evidence="3">
    <location>
        <begin position="9"/>
        <end position="333"/>
    </location>
</feature>
<dbReference type="AlphaFoldDB" id="A0A239JXE7"/>
<dbReference type="PANTHER" id="PTHR45982">
    <property type="entry name" value="REGULATOR OF CHROMOSOME CONDENSATION"/>
    <property type="match status" value="1"/>
</dbReference>
<proteinExistence type="predicted"/>
<dbReference type="GO" id="GO:0005085">
    <property type="term" value="F:guanyl-nucleotide exchange factor activity"/>
    <property type="evidence" value="ECO:0007669"/>
    <property type="project" value="TreeGrafter"/>
</dbReference>
<gene>
    <name evidence="4" type="ORF">SAMN05421812_103189</name>
</gene>
<protein>
    <submittedName>
        <fullName evidence="4">Alpha-tubulin suppressor</fullName>
    </submittedName>
</protein>
<name>A0A239JXE7_9ACTN</name>
<dbReference type="Pfam" id="PF25390">
    <property type="entry name" value="WD40_RLD"/>
    <property type="match status" value="1"/>
</dbReference>
<dbReference type="PROSITE" id="PS50012">
    <property type="entry name" value="RCC1_3"/>
    <property type="match status" value="6"/>
</dbReference>
<dbReference type="SUPFAM" id="SSF50985">
    <property type="entry name" value="RCC1/BLIP-II"/>
    <property type="match status" value="1"/>
</dbReference>
<evidence type="ECO:0000256" key="2">
    <source>
        <dbReference type="ARBA" id="ARBA00022737"/>
    </source>
</evidence>
<dbReference type="EMBL" id="FZPH01000003">
    <property type="protein sequence ID" value="SNT10646.1"/>
    <property type="molecule type" value="Genomic_DNA"/>
</dbReference>
<evidence type="ECO:0000259" key="3">
    <source>
        <dbReference type="Pfam" id="PF25390"/>
    </source>
</evidence>
<evidence type="ECO:0000256" key="1">
    <source>
        <dbReference type="ARBA" id="ARBA00022658"/>
    </source>
</evidence>
<evidence type="ECO:0000313" key="4">
    <source>
        <dbReference type="EMBL" id="SNT10646.1"/>
    </source>
</evidence>
<dbReference type="InterPro" id="IPR058923">
    <property type="entry name" value="RCC1-like_dom"/>
</dbReference>
<dbReference type="PROSITE" id="PS00626">
    <property type="entry name" value="RCC1_2"/>
    <property type="match status" value="1"/>
</dbReference>
<sequence>MTVAGPHTVRAVSAGARHGLALLSNGTVKAWGGNDFGQLDDGTHTSRPIPGSVASLREVTAVAAGGRFSLALLRDGTLRAWGQNSSGQLGDGTTSDRTLPVEVLGLPGHVTAIAAGNSTALALLADGTVLAWGLNSSGELGQGTADNQPHPVPLTVPLPQRATSIGAGLFHSLAVLADGSARGWGLNNEGQVGNGSNAVSVQPTPVAVVGLRGVRVKSVDGGFGHSLALPTNGRVKAWGSNASGQLGDGTNTPRLVPVDVLGLTGASAVAAGYDGFSANGHSLAITHGGVRAWGENNRGQLGIGGFESSNRASAVTTGLSPTHSISGGLAFSLTAGG</sequence>
<dbReference type="Proteomes" id="UP000198362">
    <property type="component" value="Unassembled WGS sequence"/>
</dbReference>
<organism evidence="4 5">
    <name type="scientific">Asanoa hainanensis</name>
    <dbReference type="NCBI Taxonomy" id="560556"/>
    <lineage>
        <taxon>Bacteria</taxon>
        <taxon>Bacillati</taxon>
        <taxon>Actinomycetota</taxon>
        <taxon>Actinomycetes</taxon>
        <taxon>Micromonosporales</taxon>
        <taxon>Micromonosporaceae</taxon>
        <taxon>Asanoa</taxon>
    </lineage>
</organism>